<dbReference type="Gene3D" id="3.90.180.10">
    <property type="entry name" value="Medium-chain alcohol dehydrogenases, catalytic domain"/>
    <property type="match status" value="1"/>
</dbReference>
<dbReference type="InterPro" id="IPR013149">
    <property type="entry name" value="ADH-like_C"/>
</dbReference>
<dbReference type="GO" id="GO:0016491">
    <property type="term" value="F:oxidoreductase activity"/>
    <property type="evidence" value="ECO:0007669"/>
    <property type="project" value="InterPro"/>
</dbReference>
<dbReference type="InterPro" id="IPR013154">
    <property type="entry name" value="ADH-like_N"/>
</dbReference>
<feature type="domain" description="Enoyl reductase (ER)" evidence="1">
    <location>
        <begin position="20"/>
        <end position="351"/>
    </location>
</feature>
<dbReference type="Proteomes" id="UP000070700">
    <property type="component" value="Unassembled WGS sequence"/>
</dbReference>
<sequence>MTSQAWQILPLPSVSWRSPEALTHLQLNTSVPTPTAKDLGENQVLIRIKAASINARDVMVIAHDPIYPLTNIPTLSPCADGSGEIIASHPTSTYKPGDRIIMHPLPGYTTSTPPPSLEEMRGRGAGSVQGTLRQYAIVDESELFSVPAHLSYEQAAAIPAAGATALNALLFGPMEMKPGMTILTIGTGGVSCAAIQLASSLSLTVIATSSSPTKLTLAKSLGAIHTLLYTSPTWVADLLALTAGKGVDHVLDVAGDLATSLKCVKQGGLVSLIGFLDQSERGPKSDLVPDILYGGKIVRGVFGFNTEHVARLLEITSEYKLEPLMEVFEWEDAREAFERSMGRSVVGKIVIRV</sequence>
<dbReference type="CDD" id="cd08276">
    <property type="entry name" value="MDR7"/>
    <property type="match status" value="1"/>
</dbReference>
<reference evidence="2 3" key="1">
    <citation type="submission" date="2015-10" db="EMBL/GenBank/DDBJ databases">
        <title>Full genome of DAOMC 229536 Phialocephala scopiformis, a fungal endophyte of spruce producing the potent anti-insectan compound rugulosin.</title>
        <authorList>
            <consortium name="DOE Joint Genome Institute"/>
            <person name="Walker A.K."/>
            <person name="Frasz S.L."/>
            <person name="Seifert K.A."/>
            <person name="Miller J.D."/>
            <person name="Mondo S.J."/>
            <person name="Labutti K."/>
            <person name="Lipzen A."/>
            <person name="Dockter R."/>
            <person name="Kennedy M."/>
            <person name="Grigoriev I.V."/>
            <person name="Spatafora J.W."/>
        </authorList>
    </citation>
    <scope>NUCLEOTIDE SEQUENCE [LARGE SCALE GENOMIC DNA]</scope>
    <source>
        <strain evidence="2 3">CBS 120377</strain>
    </source>
</reference>
<dbReference type="KEGG" id="psco:LY89DRAFT_739698"/>
<dbReference type="SUPFAM" id="SSF51735">
    <property type="entry name" value="NAD(P)-binding Rossmann-fold domains"/>
    <property type="match status" value="1"/>
</dbReference>
<dbReference type="InterPro" id="IPR020843">
    <property type="entry name" value="ER"/>
</dbReference>
<dbReference type="RefSeq" id="XP_018065059.1">
    <property type="nucleotide sequence ID" value="XM_018220491.1"/>
</dbReference>
<protein>
    <submittedName>
        <fullName evidence="2">NAD(P)-binding protein</fullName>
    </submittedName>
</protein>
<dbReference type="PANTHER" id="PTHR45033:SF2">
    <property type="entry name" value="ZINC-TYPE ALCOHOL DEHYDROGENASE-LIKE PROTEIN C1773.06C"/>
    <property type="match status" value="1"/>
</dbReference>
<dbReference type="PANTHER" id="PTHR45033">
    <property type="match status" value="1"/>
</dbReference>
<evidence type="ECO:0000259" key="1">
    <source>
        <dbReference type="SMART" id="SM00829"/>
    </source>
</evidence>
<dbReference type="InterPro" id="IPR052711">
    <property type="entry name" value="Zinc_ADH-like"/>
</dbReference>
<dbReference type="Pfam" id="PF08240">
    <property type="entry name" value="ADH_N"/>
    <property type="match status" value="1"/>
</dbReference>
<evidence type="ECO:0000313" key="2">
    <source>
        <dbReference type="EMBL" id="KUJ10704.1"/>
    </source>
</evidence>
<dbReference type="InParanoid" id="A0A194WSP2"/>
<evidence type="ECO:0000313" key="3">
    <source>
        <dbReference type="Proteomes" id="UP000070700"/>
    </source>
</evidence>
<dbReference type="InterPro" id="IPR036291">
    <property type="entry name" value="NAD(P)-bd_dom_sf"/>
</dbReference>
<accession>A0A194WSP2</accession>
<proteinExistence type="predicted"/>
<dbReference type="InterPro" id="IPR011032">
    <property type="entry name" value="GroES-like_sf"/>
</dbReference>
<dbReference type="EMBL" id="KQ947428">
    <property type="protein sequence ID" value="KUJ10704.1"/>
    <property type="molecule type" value="Genomic_DNA"/>
</dbReference>
<dbReference type="AlphaFoldDB" id="A0A194WSP2"/>
<gene>
    <name evidence="2" type="ORF">LY89DRAFT_739698</name>
</gene>
<dbReference type="Pfam" id="PF00107">
    <property type="entry name" value="ADH_zinc_N"/>
    <property type="match status" value="1"/>
</dbReference>
<dbReference type="OrthoDB" id="3509362at2759"/>
<keyword evidence="3" id="KW-1185">Reference proteome</keyword>
<organism evidence="2 3">
    <name type="scientific">Mollisia scopiformis</name>
    <name type="common">Conifer needle endophyte fungus</name>
    <name type="synonym">Phialocephala scopiformis</name>
    <dbReference type="NCBI Taxonomy" id="149040"/>
    <lineage>
        <taxon>Eukaryota</taxon>
        <taxon>Fungi</taxon>
        <taxon>Dikarya</taxon>
        <taxon>Ascomycota</taxon>
        <taxon>Pezizomycotina</taxon>
        <taxon>Leotiomycetes</taxon>
        <taxon>Helotiales</taxon>
        <taxon>Mollisiaceae</taxon>
        <taxon>Mollisia</taxon>
    </lineage>
</organism>
<dbReference type="SMART" id="SM00829">
    <property type="entry name" value="PKS_ER"/>
    <property type="match status" value="1"/>
</dbReference>
<dbReference type="GeneID" id="28830217"/>
<name>A0A194WSP2_MOLSC</name>
<dbReference type="SUPFAM" id="SSF50129">
    <property type="entry name" value="GroES-like"/>
    <property type="match status" value="1"/>
</dbReference>
<dbReference type="Gene3D" id="3.40.50.720">
    <property type="entry name" value="NAD(P)-binding Rossmann-like Domain"/>
    <property type="match status" value="1"/>
</dbReference>